<gene>
    <name evidence="2" type="ORF">ColLi_13101</name>
</gene>
<organism evidence="2 3">
    <name type="scientific">Colletotrichum liriopes</name>
    <dbReference type="NCBI Taxonomy" id="708192"/>
    <lineage>
        <taxon>Eukaryota</taxon>
        <taxon>Fungi</taxon>
        <taxon>Dikarya</taxon>
        <taxon>Ascomycota</taxon>
        <taxon>Pezizomycotina</taxon>
        <taxon>Sordariomycetes</taxon>
        <taxon>Hypocreomycetidae</taxon>
        <taxon>Glomerellales</taxon>
        <taxon>Glomerellaceae</taxon>
        <taxon>Colletotrichum</taxon>
        <taxon>Colletotrichum spaethianum species complex</taxon>
    </lineage>
</organism>
<dbReference type="Proteomes" id="UP001055172">
    <property type="component" value="Unassembled WGS sequence"/>
</dbReference>
<evidence type="ECO:0000256" key="1">
    <source>
        <dbReference type="SAM" id="MobiDB-lite"/>
    </source>
</evidence>
<feature type="region of interest" description="Disordered" evidence="1">
    <location>
        <begin position="138"/>
        <end position="203"/>
    </location>
</feature>
<accession>A0AA37H295</accession>
<dbReference type="AlphaFoldDB" id="A0AA37H295"/>
<protein>
    <submittedName>
        <fullName evidence="2">Uncharacterized protein</fullName>
    </submittedName>
</protein>
<reference evidence="2 3" key="1">
    <citation type="submission" date="2021-07" db="EMBL/GenBank/DDBJ databases">
        <title>Genome data of Colletotrichum spaethianum.</title>
        <authorList>
            <person name="Utami Y.D."/>
            <person name="Hiruma K."/>
        </authorList>
    </citation>
    <scope>NUCLEOTIDE SEQUENCE [LARGE SCALE GENOMIC DNA]</scope>
    <source>
        <strain evidence="2 3">MAFF 242679</strain>
    </source>
</reference>
<dbReference type="EMBL" id="BPPX01000051">
    <property type="protein sequence ID" value="GJC90263.1"/>
    <property type="molecule type" value="Genomic_DNA"/>
</dbReference>
<sequence>MEQDPVLLLQTPDQWPLWPEFDASFSSDFAADEPQPYALQNHNAIVLEPYRPQQTPGLILADIPPSAPLGPDAGLGLGLGWWCMDLVADDLNILASYDSSRDDPFPGPRIAESAEPPCFPFLHDRAPVATPLAITLPPRTRRKRARRQVPQTSPSRVHFGDPKASEACGTREERPGAQARDRKRKAANAIVQPPEPPFHVEAVSGPSTLQASVHTQADRGDGLAVDGGHPQHLGNKRPRSAGPDVSPSPDNAGGPIPSAQVTYLSRPPHQAPLQGPWQGQLPSEMSSVVAVSRGRVGAAYTSGKQRQRKRQDQAARIGGNDVTKASVPIDKYQQHVMNLIEVIKREIA</sequence>
<feature type="region of interest" description="Disordered" evidence="1">
    <location>
        <begin position="299"/>
        <end position="318"/>
    </location>
</feature>
<keyword evidence="3" id="KW-1185">Reference proteome</keyword>
<feature type="compositionally biased region" description="Basic and acidic residues" evidence="1">
    <location>
        <begin position="158"/>
        <end position="175"/>
    </location>
</feature>
<name>A0AA37H295_9PEZI</name>
<evidence type="ECO:0000313" key="2">
    <source>
        <dbReference type="EMBL" id="GJC90263.1"/>
    </source>
</evidence>
<evidence type="ECO:0000313" key="3">
    <source>
        <dbReference type="Proteomes" id="UP001055172"/>
    </source>
</evidence>
<feature type="region of interest" description="Disordered" evidence="1">
    <location>
        <begin position="219"/>
        <end position="286"/>
    </location>
</feature>
<comment type="caution">
    <text evidence="2">The sequence shown here is derived from an EMBL/GenBank/DDBJ whole genome shotgun (WGS) entry which is preliminary data.</text>
</comment>
<proteinExistence type="predicted"/>